<accession>A0A7J5YDN6</accession>
<name>A0A7J5YDN6_DISMA</name>
<evidence type="ECO:0000313" key="3">
    <source>
        <dbReference type="Proteomes" id="UP000518266"/>
    </source>
</evidence>
<keyword evidence="3" id="KW-1185">Reference proteome</keyword>
<protein>
    <submittedName>
        <fullName evidence="2">Uncharacterized protein</fullName>
    </submittedName>
</protein>
<dbReference type="OrthoDB" id="8939799at2759"/>
<gene>
    <name evidence="2" type="ORF">F7725_020129</name>
</gene>
<dbReference type="PANTHER" id="PTHR46880:SF9">
    <property type="entry name" value="ZINC FINGER PROTEIN 862"/>
    <property type="match status" value="1"/>
</dbReference>
<dbReference type="EMBL" id="JAAKFY010000013">
    <property type="protein sequence ID" value="KAF3847101.1"/>
    <property type="molecule type" value="Genomic_DNA"/>
</dbReference>
<dbReference type="SUPFAM" id="SSF53098">
    <property type="entry name" value="Ribonuclease H-like"/>
    <property type="match status" value="1"/>
</dbReference>
<sequence>MQNIGHQLPTLWTLGALIGSTMRLKQCSNKEYYSKLQGSIPLHAGQERLCNTEPYITGTTNIKKDTANTHGKSKSHIAAFQALTTPSPEVSDTVQCLQRLNDRTKEKMCKLFDIAYTVAHSEQPFRLFRTLVGLEKKHGVELGVAYQNSKACRLFIEHIAGTMKDQLHDLVKKKPFYCSLLFDGSTDKTTTEKEVISIKVIENGTPRIRLLGIVEPDTCDAQGILKAVAQKCEENQLNLSNCLTATAADGASVHFGKTTGVLTRLQQQSAPWRIKVHCIAHRLELCLKDAFKETYFTQIDDLLTRLYSLYRRSAKKWRQLKDLGEALEEHVLKPTRAQGTRWINHRRKALVALAANYRSLSVHLLQGADEPGQDKVKLKAYWRQLTSSKFVLHMVLYQDLLAELAELSLDFQADELSLSSVRSRVVASQTALLRQREKPGPYLRPVLNAFTSTSSAGVFEFKGVAISHHSTSDEAFRHQRVEIVNRITDCISQRFATFSTDPVLLAAEIFDPQYAREHQCNRALRRRGSSETVNGCNVAEVEREWLRAKHDIHQHHRREAFLVLWHRMLTEKEAIYPNLLHLIHVSGCVPVFCVLYAKGARTAQLTGQAQCSHSCGKMSAAGGGGDNERGEEREDVVLGPGPSTKKRLVSYNKQWEEKHRWVKPVSGDLSRIFCTLCRREFSIGHGGENDLKQHAGTEMHKRATQNKGASNITKFFGSSTAEQDKVAACESWQAITAYFRSLGEACPVVLRKIFSDDDEDKAATVEIYLCFFQNLGVVFDQLLKKLEETNLCITDVYEEIRKFKAKIQQKR</sequence>
<feature type="region of interest" description="Disordered" evidence="1">
    <location>
        <begin position="619"/>
        <end position="639"/>
    </location>
</feature>
<reference evidence="2 3" key="1">
    <citation type="submission" date="2020-03" db="EMBL/GenBank/DDBJ databases">
        <title>Dissostichus mawsoni Genome sequencing and assembly.</title>
        <authorList>
            <person name="Park H."/>
        </authorList>
    </citation>
    <scope>NUCLEOTIDE SEQUENCE [LARGE SCALE GENOMIC DNA]</scope>
    <source>
        <strain evidence="2">DM0001</strain>
        <tissue evidence="2">Muscle</tissue>
    </source>
</reference>
<comment type="caution">
    <text evidence="2">The sequence shown here is derived from an EMBL/GenBank/DDBJ whole genome shotgun (WGS) entry which is preliminary data.</text>
</comment>
<proteinExistence type="predicted"/>
<dbReference type="AlphaFoldDB" id="A0A7J5YDN6"/>
<evidence type="ECO:0000313" key="2">
    <source>
        <dbReference type="EMBL" id="KAF3847101.1"/>
    </source>
</evidence>
<dbReference type="Proteomes" id="UP000518266">
    <property type="component" value="Unassembled WGS sequence"/>
</dbReference>
<feature type="compositionally biased region" description="Basic and acidic residues" evidence="1">
    <location>
        <begin position="626"/>
        <end position="636"/>
    </location>
</feature>
<evidence type="ECO:0000256" key="1">
    <source>
        <dbReference type="SAM" id="MobiDB-lite"/>
    </source>
</evidence>
<dbReference type="PANTHER" id="PTHR46880">
    <property type="entry name" value="RAS-ASSOCIATING DOMAIN-CONTAINING PROTEIN"/>
    <property type="match status" value="1"/>
</dbReference>
<organism evidence="2 3">
    <name type="scientific">Dissostichus mawsoni</name>
    <name type="common">Antarctic cod</name>
    <dbReference type="NCBI Taxonomy" id="36200"/>
    <lineage>
        <taxon>Eukaryota</taxon>
        <taxon>Metazoa</taxon>
        <taxon>Chordata</taxon>
        <taxon>Craniata</taxon>
        <taxon>Vertebrata</taxon>
        <taxon>Euteleostomi</taxon>
        <taxon>Actinopterygii</taxon>
        <taxon>Neopterygii</taxon>
        <taxon>Teleostei</taxon>
        <taxon>Neoteleostei</taxon>
        <taxon>Acanthomorphata</taxon>
        <taxon>Eupercaria</taxon>
        <taxon>Perciformes</taxon>
        <taxon>Notothenioidei</taxon>
        <taxon>Nototheniidae</taxon>
        <taxon>Dissostichus</taxon>
    </lineage>
</organism>
<dbReference type="InterPro" id="IPR012337">
    <property type="entry name" value="RNaseH-like_sf"/>
</dbReference>